<feature type="compositionally biased region" description="Polar residues" evidence="1">
    <location>
        <begin position="347"/>
        <end position="360"/>
    </location>
</feature>
<comment type="caution">
    <text evidence="2">The sequence shown here is derived from an EMBL/GenBank/DDBJ whole genome shotgun (WGS) entry which is preliminary data.</text>
</comment>
<evidence type="ECO:0000313" key="2">
    <source>
        <dbReference type="EMBL" id="EJK52635.1"/>
    </source>
</evidence>
<feature type="compositionally biased region" description="Basic and acidic residues" evidence="1">
    <location>
        <begin position="267"/>
        <end position="277"/>
    </location>
</feature>
<feature type="region of interest" description="Disordered" evidence="1">
    <location>
        <begin position="267"/>
        <end position="360"/>
    </location>
</feature>
<evidence type="ECO:0000256" key="1">
    <source>
        <dbReference type="SAM" id="MobiDB-lite"/>
    </source>
</evidence>
<reference evidence="2 3" key="1">
    <citation type="journal article" date="2012" name="Genome Biol.">
        <title>Genome and low-iron response of an oceanic diatom adapted to chronic iron limitation.</title>
        <authorList>
            <person name="Lommer M."/>
            <person name="Specht M."/>
            <person name="Roy A.S."/>
            <person name="Kraemer L."/>
            <person name="Andreson R."/>
            <person name="Gutowska M.A."/>
            <person name="Wolf J."/>
            <person name="Bergner S.V."/>
            <person name="Schilhabel M.B."/>
            <person name="Klostermeier U.C."/>
            <person name="Beiko R.G."/>
            <person name="Rosenstiel P."/>
            <person name="Hippler M."/>
            <person name="Laroche J."/>
        </authorList>
    </citation>
    <scope>NUCLEOTIDE SEQUENCE [LARGE SCALE GENOMIC DNA]</scope>
    <source>
        <strain evidence="2 3">CCMP1005</strain>
    </source>
</reference>
<feature type="compositionally biased region" description="Low complexity" evidence="1">
    <location>
        <begin position="314"/>
        <end position="323"/>
    </location>
</feature>
<dbReference type="EMBL" id="AGNL01039472">
    <property type="protein sequence ID" value="EJK52635.1"/>
    <property type="molecule type" value="Genomic_DNA"/>
</dbReference>
<dbReference type="Proteomes" id="UP000266841">
    <property type="component" value="Unassembled WGS sequence"/>
</dbReference>
<proteinExistence type="predicted"/>
<gene>
    <name evidence="2" type="ORF">THAOC_28060</name>
</gene>
<sequence>MQTKKNATEQIHQMYRRSVSNYLAHTADLFRCRRPPNGDGACSLTAWMNESSRDLALRAAQPIAANFDAKTYTTSKKMQKRKRSEIRRKQTNKLKVSASDVYQSLNPQWEDFICMTCGTFLIPPIDQSTITSSKGPSESDANGRERLPDVLSLMKAQVSSVAPLPDNIFLCNMKRGRTRRRRASRAKAKQLYKRALSLERRGSTNNISLDMQWELLLEEKMNELAYSFNVNDGRALSCLVLECGQCGTRHKRKGLEVIGEDKEAKLRSSNRAVEKSPHNKISSFDAKKNATKRAHALSSQSDNKDFISLSSPWQSSGRQSRASQSKRKNPDSILLSGGKKKKKKQQSRSNLQDFLSSLND</sequence>
<name>K0RHC7_THAOC</name>
<dbReference type="AlphaFoldDB" id="K0RHC7"/>
<accession>K0RHC7</accession>
<evidence type="ECO:0000313" key="3">
    <source>
        <dbReference type="Proteomes" id="UP000266841"/>
    </source>
</evidence>
<protein>
    <submittedName>
        <fullName evidence="2">Uncharacterized protein</fullName>
    </submittedName>
</protein>
<keyword evidence="3" id="KW-1185">Reference proteome</keyword>
<organism evidence="2 3">
    <name type="scientific">Thalassiosira oceanica</name>
    <name type="common">Marine diatom</name>
    <dbReference type="NCBI Taxonomy" id="159749"/>
    <lineage>
        <taxon>Eukaryota</taxon>
        <taxon>Sar</taxon>
        <taxon>Stramenopiles</taxon>
        <taxon>Ochrophyta</taxon>
        <taxon>Bacillariophyta</taxon>
        <taxon>Coscinodiscophyceae</taxon>
        <taxon>Thalassiosirophycidae</taxon>
        <taxon>Thalassiosirales</taxon>
        <taxon>Thalassiosiraceae</taxon>
        <taxon>Thalassiosira</taxon>
    </lineage>
</organism>